<dbReference type="PANTHER" id="PTHR30231">
    <property type="entry name" value="DNA POLYMERASE III SUBUNIT EPSILON"/>
    <property type="match status" value="1"/>
</dbReference>
<evidence type="ECO:0000256" key="1">
    <source>
        <dbReference type="ARBA" id="ARBA00022722"/>
    </source>
</evidence>
<dbReference type="GO" id="GO:0008408">
    <property type="term" value="F:3'-5' exonuclease activity"/>
    <property type="evidence" value="ECO:0007669"/>
    <property type="project" value="TreeGrafter"/>
</dbReference>
<protein>
    <submittedName>
        <fullName evidence="6">DNA polymerase-3 subunit epsilon</fullName>
    </submittedName>
</protein>
<dbReference type="Pfam" id="PF00929">
    <property type="entry name" value="RNase_T"/>
    <property type="match status" value="1"/>
</dbReference>
<feature type="domain" description="Exonuclease" evidence="5">
    <location>
        <begin position="7"/>
        <end position="187"/>
    </location>
</feature>
<dbReference type="GO" id="GO:0005829">
    <property type="term" value="C:cytosol"/>
    <property type="evidence" value="ECO:0007669"/>
    <property type="project" value="TreeGrafter"/>
</dbReference>
<evidence type="ECO:0000259" key="5">
    <source>
        <dbReference type="SMART" id="SM00479"/>
    </source>
</evidence>
<dbReference type="SMART" id="SM00479">
    <property type="entry name" value="EXOIII"/>
    <property type="match status" value="1"/>
</dbReference>
<dbReference type="STRING" id="1122192.SAMN02745673_01498"/>
<evidence type="ECO:0000256" key="3">
    <source>
        <dbReference type="ARBA" id="ARBA00022839"/>
    </source>
</evidence>
<sequence length="242" mass="25979">MSWHLGPLAAFDTETTGTDPESDRLVSAALLRINGASGAMTPTTWLADPGVEIPQEATAIHGITTDHARAHGRPAAEVIGEILAALTEVAARGVPLVVYNAPYDLTLLEREARRHGHPSDVLTGGTLRVIDPLVIDKHLDRFRRGSRRLADVCAHHGVAFDGQAHGAPADALAAARLAWRLAADNEELATRALEDLHTAQADWRAEQAASFEAYLRRRDPDALVERNWPLIPAPDHAAPVGG</sequence>
<name>A0A1T4NLF6_9ACTN</name>
<dbReference type="GO" id="GO:0003676">
    <property type="term" value="F:nucleic acid binding"/>
    <property type="evidence" value="ECO:0007669"/>
    <property type="project" value="InterPro"/>
</dbReference>
<dbReference type="PANTHER" id="PTHR30231:SF4">
    <property type="entry name" value="PROTEIN NEN2"/>
    <property type="match status" value="1"/>
</dbReference>
<gene>
    <name evidence="6" type="ORF">SAMN02745673_01498</name>
</gene>
<evidence type="ECO:0000313" key="6">
    <source>
        <dbReference type="EMBL" id="SJZ80110.1"/>
    </source>
</evidence>
<dbReference type="OrthoDB" id="9791657at2"/>
<keyword evidence="2" id="KW-0378">Hydrolase</keyword>
<keyword evidence="3" id="KW-0269">Exonuclease</keyword>
<keyword evidence="7" id="KW-1185">Reference proteome</keyword>
<reference evidence="6 7" key="1">
    <citation type="submission" date="2017-02" db="EMBL/GenBank/DDBJ databases">
        <authorList>
            <person name="Peterson S.W."/>
        </authorList>
    </citation>
    <scope>NUCLEOTIDE SEQUENCE [LARGE SCALE GENOMIC DNA]</scope>
    <source>
        <strain evidence="6 7">DSM 45154</strain>
    </source>
</reference>
<evidence type="ECO:0000256" key="2">
    <source>
        <dbReference type="ARBA" id="ARBA00022801"/>
    </source>
</evidence>
<feature type="region of interest" description="Disordered" evidence="4">
    <location>
        <begin position="1"/>
        <end position="21"/>
    </location>
</feature>
<dbReference type="CDD" id="cd06127">
    <property type="entry name" value="DEDDh"/>
    <property type="match status" value="1"/>
</dbReference>
<evidence type="ECO:0000313" key="7">
    <source>
        <dbReference type="Proteomes" id="UP000190637"/>
    </source>
</evidence>
<dbReference type="InterPro" id="IPR012337">
    <property type="entry name" value="RNaseH-like_sf"/>
</dbReference>
<dbReference type="EMBL" id="FUWS01000003">
    <property type="protein sequence ID" value="SJZ80110.1"/>
    <property type="molecule type" value="Genomic_DNA"/>
</dbReference>
<dbReference type="RefSeq" id="WP_078760973.1">
    <property type="nucleotide sequence ID" value="NZ_FUWS01000003.1"/>
</dbReference>
<accession>A0A1T4NLF6</accession>
<evidence type="ECO:0000256" key="4">
    <source>
        <dbReference type="SAM" id="MobiDB-lite"/>
    </source>
</evidence>
<dbReference type="InterPro" id="IPR013520">
    <property type="entry name" value="Ribonucl_H"/>
</dbReference>
<dbReference type="InterPro" id="IPR036397">
    <property type="entry name" value="RNaseH_sf"/>
</dbReference>
<dbReference type="AlphaFoldDB" id="A0A1T4NLF6"/>
<dbReference type="Proteomes" id="UP000190637">
    <property type="component" value="Unassembled WGS sequence"/>
</dbReference>
<proteinExistence type="predicted"/>
<dbReference type="SUPFAM" id="SSF53098">
    <property type="entry name" value="Ribonuclease H-like"/>
    <property type="match status" value="1"/>
</dbReference>
<dbReference type="NCBIfam" id="NF005927">
    <property type="entry name" value="PRK07942.1"/>
    <property type="match status" value="1"/>
</dbReference>
<organism evidence="6 7">
    <name type="scientific">Marinactinospora thermotolerans DSM 45154</name>
    <dbReference type="NCBI Taxonomy" id="1122192"/>
    <lineage>
        <taxon>Bacteria</taxon>
        <taxon>Bacillati</taxon>
        <taxon>Actinomycetota</taxon>
        <taxon>Actinomycetes</taxon>
        <taxon>Streptosporangiales</taxon>
        <taxon>Nocardiopsidaceae</taxon>
        <taxon>Marinactinospora</taxon>
    </lineage>
</organism>
<dbReference type="Gene3D" id="3.30.420.10">
    <property type="entry name" value="Ribonuclease H-like superfamily/Ribonuclease H"/>
    <property type="match status" value="1"/>
</dbReference>
<keyword evidence="1" id="KW-0540">Nuclease</keyword>